<evidence type="ECO:0000256" key="1">
    <source>
        <dbReference type="ARBA" id="ARBA00022737"/>
    </source>
</evidence>
<dbReference type="InterPro" id="IPR001258">
    <property type="entry name" value="NHL_repeat"/>
</dbReference>
<organism evidence="4 5">
    <name type="scientific">Adineta ricciae</name>
    <name type="common">Rotifer</name>
    <dbReference type="NCBI Taxonomy" id="249248"/>
    <lineage>
        <taxon>Eukaryota</taxon>
        <taxon>Metazoa</taxon>
        <taxon>Spiralia</taxon>
        <taxon>Gnathifera</taxon>
        <taxon>Rotifera</taxon>
        <taxon>Eurotatoria</taxon>
        <taxon>Bdelloidea</taxon>
        <taxon>Adinetida</taxon>
        <taxon>Adinetidae</taxon>
        <taxon>Adineta</taxon>
    </lineage>
</organism>
<dbReference type="GO" id="GO:0000209">
    <property type="term" value="P:protein polyubiquitination"/>
    <property type="evidence" value="ECO:0007669"/>
    <property type="project" value="TreeGrafter"/>
</dbReference>
<dbReference type="InterPro" id="IPR050952">
    <property type="entry name" value="TRIM-NHL_E3_ligases"/>
</dbReference>
<evidence type="ECO:0000313" key="5">
    <source>
        <dbReference type="Proteomes" id="UP000663828"/>
    </source>
</evidence>
<feature type="compositionally biased region" description="Acidic residues" evidence="3">
    <location>
        <begin position="395"/>
        <end position="406"/>
    </location>
</feature>
<evidence type="ECO:0000256" key="3">
    <source>
        <dbReference type="SAM" id="MobiDB-lite"/>
    </source>
</evidence>
<keyword evidence="5" id="KW-1185">Reference proteome</keyword>
<dbReference type="PANTHER" id="PTHR24104">
    <property type="entry name" value="E3 UBIQUITIN-PROTEIN LIGASE NHLRC1-RELATED"/>
    <property type="match status" value="1"/>
</dbReference>
<feature type="region of interest" description="Disordered" evidence="3">
    <location>
        <begin position="341"/>
        <end position="427"/>
    </location>
</feature>
<dbReference type="PANTHER" id="PTHR24104:SF25">
    <property type="entry name" value="PROTEIN LIN-41"/>
    <property type="match status" value="1"/>
</dbReference>
<dbReference type="Proteomes" id="UP000663828">
    <property type="component" value="Unassembled WGS sequence"/>
</dbReference>
<dbReference type="GO" id="GO:0043161">
    <property type="term" value="P:proteasome-mediated ubiquitin-dependent protein catabolic process"/>
    <property type="evidence" value="ECO:0007669"/>
    <property type="project" value="TreeGrafter"/>
</dbReference>
<protein>
    <submittedName>
        <fullName evidence="4">Uncharacterized protein</fullName>
    </submittedName>
</protein>
<name>A0A814B5M4_ADIRI</name>
<evidence type="ECO:0000256" key="2">
    <source>
        <dbReference type="PROSITE-ProRule" id="PRU00504"/>
    </source>
</evidence>
<evidence type="ECO:0000313" key="4">
    <source>
        <dbReference type="EMBL" id="CAF0923093.1"/>
    </source>
</evidence>
<dbReference type="AlphaFoldDB" id="A0A814B5M4"/>
<sequence>MIKSDTSVSNNFDRPKLLLFKFLAHQIHPFAYAVNTFLRPALDDCLELMRSNPQDTFNVLLSLSQTFTRFAPETELIYDDIQQFAIKLKDAMDQCFTQLDPDTIQQSSQLLQSTHENLLEIIHQQAAENKTYTNMYKNMSAVLTNLEKINSLPMEMQTMETVNPVQKLNINGRKDPIPQHEYAHKPIVTPSYRTTTVTPPPGIAPFSNGQSSKIFPPSIPNQTHLSRGQPNSATSMITPPIDQMKTLAVSSTSSSAPLVTSPKSSLSTRSVPSVNCFNGYEIVDTSTQPLKKTTAAIASFPPRQNASLFTSATPLNDKPMASKTIYANGHHSAPLISDDQPWSQAKPNFQNKVTNGINNNQERITPTPSIDGSIRFGSVSGLRATSITSSAHENGDDDDDDDDWDESTSQRYNRTSRFATPTSTNSEWNSLKDNRLSIDDHSYFDRTKSLTHPHVTDEYMQEFGTKQNRPVLRGELCMTFGTPQSGPQTTCMPIGVGLSYDELTLLSCDVHRSAQHVRLFDIQTGRLKHIISSTPQMKLHRPGAIMSNARNNILIVEKDSIYVTEPDGRLIQTFGHRSVKQLYGIASFRDRYLLTIDSKTVDNQSAEACRILLFDPNSGQLVFDQNIEINQQADHIFTSQYKNYIQGNILPESTSKPRFLAVQNDNIYIADLGRSLIYGTSLRNQFDLSCTTVFGGHGRGNGAMHDPSGLFIDSGGNIISADSKNDRVQLFSPMGQYKTTFKLNERIRRPSGICSNRAGTQFYVSCYLAGCVRAFDIGY</sequence>
<dbReference type="EMBL" id="CAJNOR010000467">
    <property type="protein sequence ID" value="CAF0923093.1"/>
    <property type="molecule type" value="Genomic_DNA"/>
</dbReference>
<dbReference type="Gene3D" id="2.120.10.30">
    <property type="entry name" value="TolB, C-terminal domain"/>
    <property type="match status" value="2"/>
</dbReference>
<dbReference type="GO" id="GO:0061630">
    <property type="term" value="F:ubiquitin protein ligase activity"/>
    <property type="evidence" value="ECO:0007669"/>
    <property type="project" value="TreeGrafter"/>
</dbReference>
<feature type="compositionally biased region" description="Polar residues" evidence="3">
    <location>
        <begin position="407"/>
        <end position="427"/>
    </location>
</feature>
<reference evidence="4" key="1">
    <citation type="submission" date="2021-02" db="EMBL/GenBank/DDBJ databases">
        <authorList>
            <person name="Nowell W R."/>
        </authorList>
    </citation>
    <scope>NUCLEOTIDE SEQUENCE</scope>
</reference>
<proteinExistence type="predicted"/>
<comment type="caution">
    <text evidence="4">The sequence shown here is derived from an EMBL/GenBank/DDBJ whole genome shotgun (WGS) entry which is preliminary data.</text>
</comment>
<dbReference type="InterPro" id="IPR011042">
    <property type="entry name" value="6-blade_b-propeller_TolB-like"/>
</dbReference>
<dbReference type="PROSITE" id="PS51125">
    <property type="entry name" value="NHL"/>
    <property type="match status" value="1"/>
</dbReference>
<dbReference type="SUPFAM" id="SSF101898">
    <property type="entry name" value="NHL repeat"/>
    <property type="match status" value="1"/>
</dbReference>
<feature type="compositionally biased region" description="Polar residues" evidence="3">
    <location>
        <begin position="383"/>
        <end position="392"/>
    </location>
</feature>
<accession>A0A814B5M4</accession>
<feature type="repeat" description="NHL" evidence="2">
    <location>
        <begin position="691"/>
        <end position="734"/>
    </location>
</feature>
<feature type="compositionally biased region" description="Polar residues" evidence="3">
    <location>
        <begin position="341"/>
        <end position="370"/>
    </location>
</feature>
<dbReference type="GO" id="GO:0008270">
    <property type="term" value="F:zinc ion binding"/>
    <property type="evidence" value="ECO:0007669"/>
    <property type="project" value="UniProtKB-KW"/>
</dbReference>
<keyword evidence="1" id="KW-0677">Repeat</keyword>
<gene>
    <name evidence="4" type="ORF">XAT740_LOCUS9147</name>
</gene>